<comment type="caution">
    <text evidence="2">The sequence shown here is derived from an EMBL/GenBank/DDBJ whole genome shotgun (WGS) entry which is preliminary data.</text>
</comment>
<dbReference type="InterPro" id="IPR011050">
    <property type="entry name" value="Pectin_lyase_fold/virulence"/>
</dbReference>
<dbReference type="Pfam" id="PF22888">
    <property type="entry name" value="FIMAH"/>
    <property type="match status" value="1"/>
</dbReference>
<dbReference type="Gene3D" id="2.160.20.10">
    <property type="entry name" value="Single-stranded right-handed beta-helix, Pectin lyase-like"/>
    <property type="match status" value="1"/>
</dbReference>
<protein>
    <recommendedName>
        <fullName evidence="1">FIMAH domain-containing protein</fullName>
    </recommendedName>
</protein>
<sequence length="487" mass="53882">MKKLVDSRFSFQVVLYATIVISCLFGISFGASITHAEEFTFDTTSVQKLFSNAHANSTIILPKGTYELSGYIELPRENNVTIDATDAVFTGQITFLSAGNSGMKWKGGTFNGTGDTRLGFTLLHVENASFDGMTFNRATRFGQHVFDLLGSSDLTFKNLIVAGYGNSTDLSGLSAYQKYAEAIQTDYAIAGASGSTASEELLISYGGELDGAATGGITVKNSQFIPYYENGKMLSWAQSPMGQHLYAKDTQNYDINFTQNIVTNPIPLNEITQNKYTGALHFVSIKNLTITDNVFTSNHVAKRENWIQVVNNANTTNPGNGSGNLPTSGVHISRNNFIGVQPTQSYVSLVSDKNNVNFKITETIISNNTYWTNSLVDPTNWVSITDTDSQIEQPRVEQNHVQVVDFSVLLSQFEEYVKNDDISGPLVSILTNRLQQVEHHFNNGHDEQAKKHLQGFLKHIENRAHQQHISEKAKQQLTIFVEILLEK</sequence>
<dbReference type="SUPFAM" id="SSF51126">
    <property type="entry name" value="Pectin lyase-like"/>
    <property type="match status" value="1"/>
</dbReference>
<keyword evidence="3" id="KW-1185">Reference proteome</keyword>
<dbReference type="RefSeq" id="WP_212966665.1">
    <property type="nucleotide sequence ID" value="NZ_BORB01000024.1"/>
</dbReference>
<organism evidence="2 3">
    <name type="scientific">Lederbergia ruris</name>
    <dbReference type="NCBI Taxonomy" id="217495"/>
    <lineage>
        <taxon>Bacteria</taxon>
        <taxon>Bacillati</taxon>
        <taxon>Bacillota</taxon>
        <taxon>Bacilli</taxon>
        <taxon>Bacillales</taxon>
        <taxon>Bacillaceae</taxon>
        <taxon>Lederbergia</taxon>
    </lineage>
</organism>
<dbReference type="InterPro" id="IPR054470">
    <property type="entry name" value="FIMAH_dom"/>
</dbReference>
<evidence type="ECO:0000259" key="1">
    <source>
        <dbReference type="Pfam" id="PF22888"/>
    </source>
</evidence>
<dbReference type="InterPro" id="IPR012334">
    <property type="entry name" value="Pectin_lyas_fold"/>
</dbReference>
<reference evidence="2 3" key="1">
    <citation type="submission" date="2021-03" db="EMBL/GenBank/DDBJ databases">
        <title>Antimicrobial resistance genes in bacteria isolated from Japanese honey, and their potential for conferring macrolide and lincosamide resistance in the American foulbrood pathogen Paenibacillus larvae.</title>
        <authorList>
            <person name="Okamoto M."/>
            <person name="Kumagai M."/>
            <person name="Kanamori H."/>
            <person name="Takamatsu D."/>
        </authorList>
    </citation>
    <scope>NUCLEOTIDE SEQUENCE [LARGE SCALE GENOMIC DNA]</scope>
    <source>
        <strain evidence="2 3">J8TS2</strain>
    </source>
</reference>
<feature type="domain" description="FIMAH" evidence="1">
    <location>
        <begin position="409"/>
        <end position="482"/>
    </location>
</feature>
<accession>A0ABQ4KKI6</accession>
<gene>
    <name evidence="2" type="ORF">J8TS2_27860</name>
</gene>
<evidence type="ECO:0000313" key="3">
    <source>
        <dbReference type="Proteomes" id="UP000679950"/>
    </source>
</evidence>
<evidence type="ECO:0000313" key="2">
    <source>
        <dbReference type="EMBL" id="GIN58467.1"/>
    </source>
</evidence>
<proteinExistence type="predicted"/>
<dbReference type="Proteomes" id="UP000679950">
    <property type="component" value="Unassembled WGS sequence"/>
</dbReference>
<dbReference type="EMBL" id="BORB01000024">
    <property type="protein sequence ID" value="GIN58467.1"/>
    <property type="molecule type" value="Genomic_DNA"/>
</dbReference>
<name>A0ABQ4KKI6_9BACI</name>
<dbReference type="PROSITE" id="PS51257">
    <property type="entry name" value="PROKAR_LIPOPROTEIN"/>
    <property type="match status" value="1"/>
</dbReference>